<dbReference type="EMBL" id="JAVDUM010000010">
    <property type="protein sequence ID" value="MDR6867744.1"/>
    <property type="molecule type" value="Genomic_DNA"/>
</dbReference>
<feature type="transmembrane region" description="Helical" evidence="5">
    <location>
        <begin position="84"/>
        <end position="103"/>
    </location>
</feature>
<proteinExistence type="predicted"/>
<evidence type="ECO:0000313" key="8">
    <source>
        <dbReference type="Proteomes" id="UP001259347"/>
    </source>
</evidence>
<evidence type="ECO:0000259" key="6">
    <source>
        <dbReference type="PROSITE" id="PS50850"/>
    </source>
</evidence>
<feature type="transmembrane region" description="Helical" evidence="5">
    <location>
        <begin position="344"/>
        <end position="364"/>
    </location>
</feature>
<dbReference type="PANTHER" id="PTHR23531:SF1">
    <property type="entry name" value="QUINOLENE RESISTANCE PROTEIN NORA"/>
    <property type="match status" value="1"/>
</dbReference>
<dbReference type="InterPro" id="IPR052714">
    <property type="entry name" value="MFS_Exporter"/>
</dbReference>
<feature type="transmembrane region" description="Helical" evidence="5">
    <location>
        <begin position="143"/>
        <end position="162"/>
    </location>
</feature>
<feature type="transmembrane region" description="Helical" evidence="5">
    <location>
        <begin position="109"/>
        <end position="131"/>
    </location>
</feature>
<evidence type="ECO:0000256" key="3">
    <source>
        <dbReference type="ARBA" id="ARBA00022989"/>
    </source>
</evidence>
<dbReference type="InterPro" id="IPR036259">
    <property type="entry name" value="MFS_trans_sf"/>
</dbReference>
<evidence type="ECO:0000256" key="4">
    <source>
        <dbReference type="ARBA" id="ARBA00023136"/>
    </source>
</evidence>
<dbReference type="Proteomes" id="UP001259347">
    <property type="component" value="Unassembled WGS sequence"/>
</dbReference>
<keyword evidence="2 5" id="KW-0812">Transmembrane</keyword>
<gene>
    <name evidence="7" type="ORF">J2Y69_002352</name>
</gene>
<dbReference type="InterPro" id="IPR011701">
    <property type="entry name" value="MFS"/>
</dbReference>
<evidence type="ECO:0000256" key="5">
    <source>
        <dbReference type="SAM" id="Phobius"/>
    </source>
</evidence>
<keyword evidence="8" id="KW-1185">Reference proteome</keyword>
<feature type="transmembrane region" description="Helical" evidence="5">
    <location>
        <begin position="57"/>
        <end position="77"/>
    </location>
</feature>
<feature type="domain" description="Major facilitator superfamily (MFS) profile" evidence="6">
    <location>
        <begin position="18"/>
        <end position="396"/>
    </location>
</feature>
<name>A0ABU1SDS2_9MICO</name>
<feature type="transmembrane region" description="Helical" evidence="5">
    <location>
        <begin position="306"/>
        <end position="332"/>
    </location>
</feature>
<dbReference type="InterPro" id="IPR020846">
    <property type="entry name" value="MFS_dom"/>
</dbReference>
<feature type="transmembrane region" description="Helical" evidence="5">
    <location>
        <begin position="21"/>
        <end position="45"/>
    </location>
</feature>
<comment type="caution">
    <text evidence="7">The sequence shown here is derived from an EMBL/GenBank/DDBJ whole genome shotgun (WGS) entry which is preliminary data.</text>
</comment>
<feature type="transmembrane region" description="Helical" evidence="5">
    <location>
        <begin position="251"/>
        <end position="268"/>
    </location>
</feature>
<feature type="transmembrane region" description="Helical" evidence="5">
    <location>
        <begin position="168"/>
        <end position="189"/>
    </location>
</feature>
<dbReference type="Gene3D" id="1.20.1250.20">
    <property type="entry name" value="MFS general substrate transporter like domains"/>
    <property type="match status" value="1"/>
</dbReference>
<accession>A0ABU1SDS2</accession>
<evidence type="ECO:0000313" key="7">
    <source>
        <dbReference type="EMBL" id="MDR6867744.1"/>
    </source>
</evidence>
<dbReference type="PROSITE" id="PS50850">
    <property type="entry name" value="MFS"/>
    <property type="match status" value="1"/>
</dbReference>
<reference evidence="7 8" key="1">
    <citation type="submission" date="2023-07" db="EMBL/GenBank/DDBJ databases">
        <title>Sorghum-associated microbial communities from plants grown in Nebraska, USA.</title>
        <authorList>
            <person name="Schachtman D."/>
        </authorList>
    </citation>
    <scope>NUCLEOTIDE SEQUENCE [LARGE SCALE GENOMIC DNA]</scope>
    <source>
        <strain evidence="7 8">2980</strain>
    </source>
</reference>
<dbReference type="PANTHER" id="PTHR23531">
    <property type="entry name" value="QUINOLENE RESISTANCE PROTEIN NORA"/>
    <property type="match status" value="1"/>
</dbReference>
<feature type="transmembrane region" description="Helical" evidence="5">
    <location>
        <begin position="219"/>
        <end position="239"/>
    </location>
</feature>
<evidence type="ECO:0000256" key="2">
    <source>
        <dbReference type="ARBA" id="ARBA00022692"/>
    </source>
</evidence>
<dbReference type="Pfam" id="PF07690">
    <property type="entry name" value="MFS_1"/>
    <property type="match status" value="1"/>
</dbReference>
<feature type="transmembrane region" description="Helical" evidence="5">
    <location>
        <begin position="370"/>
        <end position="390"/>
    </location>
</feature>
<comment type="subcellular location">
    <subcellularLocation>
        <location evidence="1">Cell membrane</location>
        <topology evidence="1">Multi-pass membrane protein</topology>
    </subcellularLocation>
</comment>
<keyword evidence="3 5" id="KW-1133">Transmembrane helix</keyword>
<sequence length="406" mass="41091">MMRPAAERTPSTSVWRTPGMPALVVMAVAGFSGYALLMPVAPLWAAHGGADATGTGLVTGVFMLCTVLAQLFVPAALRRLGWTPVLVAGLLLLGLPALALLFSDELVPVLAIAAVRGAGFAILTVAGSSAVAELVEPARRGRAIGVFGLGIAGPQVILLPLAPWVAEHLGFGVVFAAAACPVLGVLGAIRLGRRLDALPEHPEPEHADLHGGLRRFRGLLPPVVLLLGVTLAGGALLTFTPQLAPDATMTMVGLLLLTGLAALVRWGIGHVADRFGPRRLLWPFVIVTALGLGLVSWSVAGGGGGVAFLAGMALVGVSYGGLQTLTMGAAFAAVPRRDQVVASAVWNIGFDAGTGIGAVVVGAIATGSSFSTALLAAAAISIVTLPLAFVRGRRQPASTADGDRAG</sequence>
<feature type="transmembrane region" description="Helical" evidence="5">
    <location>
        <begin position="280"/>
        <end position="300"/>
    </location>
</feature>
<protein>
    <submittedName>
        <fullName evidence="7">MFS family permease</fullName>
    </submittedName>
</protein>
<evidence type="ECO:0000256" key="1">
    <source>
        <dbReference type="ARBA" id="ARBA00004651"/>
    </source>
</evidence>
<dbReference type="SUPFAM" id="SSF103473">
    <property type="entry name" value="MFS general substrate transporter"/>
    <property type="match status" value="1"/>
</dbReference>
<keyword evidence="4 5" id="KW-0472">Membrane</keyword>
<dbReference type="RefSeq" id="WP_310020838.1">
    <property type="nucleotide sequence ID" value="NZ_JAVDUM010000010.1"/>
</dbReference>
<organism evidence="7 8">
    <name type="scientific">Microbacterium resistens</name>
    <dbReference type="NCBI Taxonomy" id="156977"/>
    <lineage>
        <taxon>Bacteria</taxon>
        <taxon>Bacillati</taxon>
        <taxon>Actinomycetota</taxon>
        <taxon>Actinomycetes</taxon>
        <taxon>Micrococcales</taxon>
        <taxon>Microbacteriaceae</taxon>
        <taxon>Microbacterium</taxon>
    </lineage>
</organism>